<dbReference type="RefSeq" id="WP_081961387.1">
    <property type="nucleotide sequence ID" value="NZ_CP011311.1"/>
</dbReference>
<evidence type="ECO:0000256" key="2">
    <source>
        <dbReference type="ARBA" id="ARBA00006742"/>
    </source>
</evidence>
<dbReference type="GO" id="GO:0015031">
    <property type="term" value="P:protein transport"/>
    <property type="evidence" value="ECO:0007669"/>
    <property type="project" value="UniProtKB-KW"/>
</dbReference>
<dbReference type="STRING" id="161896.UL81_06630"/>
<dbReference type="PANTHER" id="PTHR33909">
    <property type="entry name" value="SEC TRANSLOCON ACCESSORY COMPLEX SUBUNIT YAJC"/>
    <property type="match status" value="1"/>
</dbReference>
<evidence type="ECO:0000256" key="8">
    <source>
        <dbReference type="ARBA" id="ARBA00023010"/>
    </source>
</evidence>
<dbReference type="NCBIfam" id="TIGR00739">
    <property type="entry name" value="yajC"/>
    <property type="match status" value="1"/>
</dbReference>
<organism evidence="11 12">
    <name type="scientific">Corynebacterium camporealensis</name>
    <dbReference type="NCBI Taxonomy" id="161896"/>
    <lineage>
        <taxon>Bacteria</taxon>
        <taxon>Bacillati</taxon>
        <taxon>Actinomycetota</taxon>
        <taxon>Actinomycetes</taxon>
        <taxon>Mycobacteriales</taxon>
        <taxon>Corynebacteriaceae</taxon>
        <taxon>Corynebacterium</taxon>
    </lineage>
</organism>
<keyword evidence="4" id="KW-1003">Cell membrane</keyword>
<proteinExistence type="inferred from homology"/>
<evidence type="ECO:0000256" key="4">
    <source>
        <dbReference type="ARBA" id="ARBA00022475"/>
    </source>
</evidence>
<dbReference type="PATRIC" id="fig|161896.4.peg.1302"/>
<dbReference type="GO" id="GO:0005886">
    <property type="term" value="C:plasma membrane"/>
    <property type="evidence" value="ECO:0007669"/>
    <property type="project" value="UniProtKB-SubCell"/>
</dbReference>
<feature type="compositionally biased region" description="Basic and acidic residues" evidence="10">
    <location>
        <begin position="122"/>
        <end position="150"/>
    </location>
</feature>
<reference evidence="11 12" key="1">
    <citation type="journal article" date="2015" name="Genome Announc.">
        <title>Complete Genome Sequence of Corynebacterium camporealensis DSM 44610, Isolated from the Milk of a Manchega Sheep with Subclinical Mastitis.</title>
        <authorList>
            <person name="Ruckert C."/>
            <person name="Albersmeier A."/>
            <person name="Winkler A."/>
            <person name="Tauch A."/>
        </authorList>
    </citation>
    <scope>NUCLEOTIDE SEQUENCE [LARGE SCALE GENOMIC DNA]</scope>
    <source>
        <strain evidence="11 12">DSM 44610</strain>
    </source>
</reference>
<dbReference type="HOGENOM" id="CLU_116157_4_4_11"/>
<keyword evidence="7" id="KW-1133">Transmembrane helix</keyword>
<evidence type="ECO:0000256" key="7">
    <source>
        <dbReference type="ARBA" id="ARBA00022989"/>
    </source>
</evidence>
<dbReference type="KEGG" id="ccj:UL81_06630"/>
<dbReference type="AlphaFoldDB" id="A0A0F6TBD4"/>
<evidence type="ECO:0000256" key="10">
    <source>
        <dbReference type="SAM" id="MobiDB-lite"/>
    </source>
</evidence>
<comment type="subcellular location">
    <subcellularLocation>
        <location evidence="1">Cell membrane</location>
        <topology evidence="1">Single-pass membrane protein</topology>
    </subcellularLocation>
</comment>
<evidence type="ECO:0000313" key="11">
    <source>
        <dbReference type="EMBL" id="AKE39289.1"/>
    </source>
</evidence>
<evidence type="ECO:0000256" key="1">
    <source>
        <dbReference type="ARBA" id="ARBA00004162"/>
    </source>
</evidence>
<feature type="region of interest" description="Disordered" evidence="10">
    <location>
        <begin position="85"/>
        <end position="150"/>
    </location>
</feature>
<evidence type="ECO:0000256" key="3">
    <source>
        <dbReference type="ARBA" id="ARBA00022448"/>
    </source>
</evidence>
<feature type="compositionally biased region" description="Low complexity" evidence="10">
    <location>
        <begin position="87"/>
        <end position="117"/>
    </location>
</feature>
<accession>A0A0F6TBD4</accession>
<evidence type="ECO:0000313" key="12">
    <source>
        <dbReference type="Proteomes" id="UP000033566"/>
    </source>
</evidence>
<dbReference type="InterPro" id="IPR003849">
    <property type="entry name" value="Preprotein_translocase_YajC"/>
</dbReference>
<dbReference type="SMART" id="SM01323">
    <property type="entry name" value="YajC"/>
    <property type="match status" value="1"/>
</dbReference>
<dbReference type="PANTHER" id="PTHR33909:SF1">
    <property type="entry name" value="SEC TRANSLOCON ACCESSORY COMPLEX SUBUNIT YAJC"/>
    <property type="match status" value="1"/>
</dbReference>
<keyword evidence="8" id="KW-0811">Translocation</keyword>
<evidence type="ECO:0000256" key="9">
    <source>
        <dbReference type="ARBA" id="ARBA00023136"/>
    </source>
</evidence>
<keyword evidence="9" id="KW-0472">Membrane</keyword>
<evidence type="ECO:0000256" key="5">
    <source>
        <dbReference type="ARBA" id="ARBA00022692"/>
    </source>
</evidence>
<dbReference type="EMBL" id="CP011311">
    <property type="protein sequence ID" value="AKE39289.1"/>
    <property type="molecule type" value="Genomic_DNA"/>
</dbReference>
<dbReference type="OrthoDB" id="2200301at2"/>
<dbReference type="Pfam" id="PF02699">
    <property type="entry name" value="YajC"/>
    <property type="match status" value="1"/>
</dbReference>
<name>A0A0F6TBD4_9CORY</name>
<dbReference type="Proteomes" id="UP000033566">
    <property type="component" value="Chromosome"/>
</dbReference>
<keyword evidence="5" id="KW-0812">Transmembrane</keyword>
<keyword evidence="6" id="KW-0653">Protein transport</keyword>
<comment type="similarity">
    <text evidence="2">Belongs to the YajC family.</text>
</comment>
<keyword evidence="3" id="KW-0813">Transport</keyword>
<protein>
    <submittedName>
        <fullName evidence="11">Preprotein translocase, YajC subunit</fullName>
    </submittedName>
</protein>
<gene>
    <name evidence="11" type="ORF">UL81_06630</name>
</gene>
<evidence type="ECO:0000256" key="6">
    <source>
        <dbReference type="ARBA" id="ARBA00022927"/>
    </source>
</evidence>
<sequence>MEILFIVLIFILLVLPPFFTMRKQRQRQNEMVSLQNSLVPGQEVVTAGGVHGVVAATREAEIDLEVGNGVVITFEKMAIVRSKEQAQAEAARLQQQTKKQQAQPQAHPEQAHPEQQPNADQVRPEEGALPEQEIRPEDFQNDPKRRPEAE</sequence>
<keyword evidence="12" id="KW-1185">Reference proteome</keyword>